<reference evidence="1" key="1">
    <citation type="submission" date="2020-07" db="EMBL/GenBank/DDBJ databases">
        <title>Multicomponent nature underlies the extraordinary mechanical properties of spider dragline silk.</title>
        <authorList>
            <person name="Kono N."/>
            <person name="Nakamura H."/>
            <person name="Mori M."/>
            <person name="Yoshida Y."/>
            <person name="Ohtoshi R."/>
            <person name="Malay A.D."/>
            <person name="Moran D.A.P."/>
            <person name="Tomita M."/>
            <person name="Numata K."/>
            <person name="Arakawa K."/>
        </authorList>
    </citation>
    <scope>NUCLEOTIDE SEQUENCE</scope>
</reference>
<evidence type="ECO:0000313" key="2">
    <source>
        <dbReference type="Proteomes" id="UP000887116"/>
    </source>
</evidence>
<comment type="caution">
    <text evidence="1">The sequence shown here is derived from an EMBL/GenBank/DDBJ whole genome shotgun (WGS) entry which is preliminary data.</text>
</comment>
<organism evidence="1 2">
    <name type="scientific">Trichonephila clavata</name>
    <name type="common">Joro spider</name>
    <name type="synonym">Nephila clavata</name>
    <dbReference type="NCBI Taxonomy" id="2740835"/>
    <lineage>
        <taxon>Eukaryota</taxon>
        <taxon>Metazoa</taxon>
        <taxon>Ecdysozoa</taxon>
        <taxon>Arthropoda</taxon>
        <taxon>Chelicerata</taxon>
        <taxon>Arachnida</taxon>
        <taxon>Araneae</taxon>
        <taxon>Araneomorphae</taxon>
        <taxon>Entelegynae</taxon>
        <taxon>Araneoidea</taxon>
        <taxon>Nephilidae</taxon>
        <taxon>Trichonephila</taxon>
    </lineage>
</organism>
<dbReference type="Proteomes" id="UP000887116">
    <property type="component" value="Unassembled WGS sequence"/>
</dbReference>
<dbReference type="AlphaFoldDB" id="A0A8X6GKI5"/>
<protein>
    <submittedName>
        <fullName evidence="1">Uncharacterized protein</fullName>
    </submittedName>
</protein>
<proteinExistence type="predicted"/>
<evidence type="ECO:0000313" key="1">
    <source>
        <dbReference type="EMBL" id="GFR04949.1"/>
    </source>
</evidence>
<dbReference type="EMBL" id="BMAO01015886">
    <property type="protein sequence ID" value="GFR04949.1"/>
    <property type="molecule type" value="Genomic_DNA"/>
</dbReference>
<name>A0A8X6GKI5_TRICU</name>
<sequence>MHRWSFEKSSRFVKAKIGFLLGYNHKHDVATPERSVKVSSRAALISHFNDHYMKCNTHFTCDCPERKRAKNVWINQYEISG</sequence>
<gene>
    <name evidence="1" type="ORF">TNCT_377621</name>
</gene>
<accession>A0A8X6GKI5</accession>
<keyword evidence="2" id="KW-1185">Reference proteome</keyword>